<keyword evidence="7" id="KW-0547">Nucleotide-binding</keyword>
<feature type="transmembrane region" description="Helical" evidence="12">
    <location>
        <begin position="150"/>
        <end position="167"/>
    </location>
</feature>
<evidence type="ECO:0000256" key="5">
    <source>
        <dbReference type="ARBA" id="ARBA00022553"/>
    </source>
</evidence>
<keyword evidence="10" id="KW-0902">Two-component regulatory system</keyword>
<evidence type="ECO:0000313" key="15">
    <source>
        <dbReference type="Proteomes" id="UP000266441"/>
    </source>
</evidence>
<protein>
    <recommendedName>
        <fullName evidence="3">histidine kinase</fullName>
        <ecNumber evidence="3">2.7.13.3</ecNumber>
    </recommendedName>
</protein>
<evidence type="ECO:0000256" key="1">
    <source>
        <dbReference type="ARBA" id="ARBA00000085"/>
    </source>
</evidence>
<keyword evidence="15" id="KW-1185">Reference proteome</keyword>
<evidence type="ECO:0000313" key="14">
    <source>
        <dbReference type="EMBL" id="RIH62879.1"/>
    </source>
</evidence>
<dbReference type="OrthoDB" id="9781208at2"/>
<dbReference type="InterPro" id="IPR036097">
    <property type="entry name" value="HisK_dim/P_sf"/>
</dbReference>
<comment type="catalytic activity">
    <reaction evidence="1">
        <text>ATP + protein L-histidine = ADP + protein N-phospho-L-histidine.</text>
        <dbReference type="EC" id="2.7.13.3"/>
    </reaction>
</comment>
<dbReference type="SMART" id="SM00387">
    <property type="entry name" value="HATPase_c"/>
    <property type="match status" value="1"/>
</dbReference>
<dbReference type="Gene3D" id="3.30.565.10">
    <property type="entry name" value="Histidine kinase-like ATPase, C-terminal domain"/>
    <property type="match status" value="1"/>
</dbReference>
<keyword evidence="8" id="KW-0418">Kinase</keyword>
<dbReference type="RefSeq" id="WP_119352187.1">
    <property type="nucleotide sequence ID" value="NZ_QWET01000032.1"/>
</dbReference>
<evidence type="ECO:0000256" key="7">
    <source>
        <dbReference type="ARBA" id="ARBA00022741"/>
    </source>
</evidence>
<dbReference type="SUPFAM" id="SSF55874">
    <property type="entry name" value="ATPase domain of HSP90 chaperone/DNA topoisomerase II/histidine kinase"/>
    <property type="match status" value="1"/>
</dbReference>
<dbReference type="InterPro" id="IPR005467">
    <property type="entry name" value="His_kinase_dom"/>
</dbReference>
<evidence type="ECO:0000256" key="3">
    <source>
        <dbReference type="ARBA" id="ARBA00012438"/>
    </source>
</evidence>
<keyword evidence="12" id="KW-0812">Transmembrane</keyword>
<dbReference type="PANTHER" id="PTHR43711:SF31">
    <property type="entry name" value="HISTIDINE KINASE"/>
    <property type="match status" value="1"/>
</dbReference>
<dbReference type="PRINTS" id="PR00344">
    <property type="entry name" value="BCTRLSENSOR"/>
</dbReference>
<feature type="transmembrane region" description="Helical" evidence="12">
    <location>
        <begin position="64"/>
        <end position="87"/>
    </location>
</feature>
<dbReference type="InterPro" id="IPR004358">
    <property type="entry name" value="Sig_transdc_His_kin-like_C"/>
</dbReference>
<keyword evidence="9" id="KW-0067">ATP-binding</keyword>
<dbReference type="Gene3D" id="1.10.287.130">
    <property type="match status" value="1"/>
</dbReference>
<dbReference type="GO" id="GO:0005886">
    <property type="term" value="C:plasma membrane"/>
    <property type="evidence" value="ECO:0007669"/>
    <property type="project" value="UniProtKB-SubCell"/>
</dbReference>
<reference evidence="14 15" key="1">
    <citation type="journal article" date="2015" name="Int. J. Syst. Evol. Microbiol.">
        <title>Mariniphaga sediminis sp. nov., isolated from coastal sediment.</title>
        <authorList>
            <person name="Wang F.Q."/>
            <person name="Shen Q.Y."/>
            <person name="Chen G.J."/>
            <person name="Du Z.J."/>
        </authorList>
    </citation>
    <scope>NUCLEOTIDE SEQUENCE [LARGE SCALE GENOMIC DNA]</scope>
    <source>
        <strain evidence="14 15">SY21</strain>
    </source>
</reference>
<evidence type="ECO:0000256" key="12">
    <source>
        <dbReference type="SAM" id="Phobius"/>
    </source>
</evidence>
<sequence length="466" mass="52510">MVKFFSFITRKEPAHTLQLINEEILKQNVERLIYLAGVGIPAAIIHIVFFSINLSETSSNDYTWRLGIIFSRSIIVLILLVIGFIGINHKRKSIPNKKTMQWLFHFFYSLGILIAVWITIIDQLVTTSINPFLIICIVLSVFFLVRPVWALLNFSAGFLLLSLFLPKVQADQSVLLSNISYNLTTLIVVGILSIVMWNLFRSKMKQSITIAEQTKQLEIKNRELKEQSAKQQMLIKMRDKFFSVIAHDLRSPLNGVLGLSEIMYRETDQMSQAEIKNCSGSIWSSTKQTYLLLENLLEWAQMQQGQIKFSPAGLNLQSLVHENFDLLAENAFQKNIQLEQNIPSGLTVWADKSTLNSILRNLISNAIKFTEEGGDVSVSAKKEKNQVKIAVTDSGVGMEPSIIKNLFKEEEKTSTYGTKKEKGNGLGLILCKDFTERNGGTIHVESEPGKGSTFYVILPVSANAQQ</sequence>
<dbReference type="Pfam" id="PF02518">
    <property type="entry name" value="HATPase_c"/>
    <property type="match status" value="1"/>
</dbReference>
<accession>A0A399CSL8</accession>
<dbReference type="PROSITE" id="PS50109">
    <property type="entry name" value="HIS_KIN"/>
    <property type="match status" value="1"/>
</dbReference>
<dbReference type="EC" id="2.7.13.3" evidence="3"/>
<comment type="subcellular location">
    <subcellularLocation>
        <location evidence="2">Cell membrane</location>
    </subcellularLocation>
</comment>
<evidence type="ECO:0000256" key="11">
    <source>
        <dbReference type="ARBA" id="ARBA00023136"/>
    </source>
</evidence>
<dbReference type="AlphaFoldDB" id="A0A399CSL8"/>
<keyword evidence="12" id="KW-1133">Transmembrane helix</keyword>
<evidence type="ECO:0000256" key="2">
    <source>
        <dbReference type="ARBA" id="ARBA00004236"/>
    </source>
</evidence>
<dbReference type="GO" id="GO:0005524">
    <property type="term" value="F:ATP binding"/>
    <property type="evidence" value="ECO:0007669"/>
    <property type="project" value="UniProtKB-KW"/>
</dbReference>
<name>A0A399CSL8_9BACT</name>
<organism evidence="14 15">
    <name type="scientific">Mariniphaga sediminis</name>
    <dbReference type="NCBI Taxonomy" id="1628158"/>
    <lineage>
        <taxon>Bacteria</taxon>
        <taxon>Pseudomonadati</taxon>
        <taxon>Bacteroidota</taxon>
        <taxon>Bacteroidia</taxon>
        <taxon>Marinilabiliales</taxon>
        <taxon>Prolixibacteraceae</taxon>
        <taxon>Mariniphaga</taxon>
    </lineage>
</organism>
<dbReference type="InterPro" id="IPR050736">
    <property type="entry name" value="Sensor_HK_Regulatory"/>
</dbReference>
<dbReference type="InterPro" id="IPR003594">
    <property type="entry name" value="HATPase_dom"/>
</dbReference>
<evidence type="ECO:0000256" key="9">
    <source>
        <dbReference type="ARBA" id="ARBA00022840"/>
    </source>
</evidence>
<evidence type="ECO:0000256" key="6">
    <source>
        <dbReference type="ARBA" id="ARBA00022679"/>
    </source>
</evidence>
<dbReference type="Proteomes" id="UP000266441">
    <property type="component" value="Unassembled WGS sequence"/>
</dbReference>
<dbReference type="PANTHER" id="PTHR43711">
    <property type="entry name" value="TWO-COMPONENT HISTIDINE KINASE"/>
    <property type="match status" value="1"/>
</dbReference>
<dbReference type="SMART" id="SM00388">
    <property type="entry name" value="HisKA"/>
    <property type="match status" value="1"/>
</dbReference>
<keyword evidence="4" id="KW-1003">Cell membrane</keyword>
<feature type="transmembrane region" description="Helical" evidence="12">
    <location>
        <begin position="179"/>
        <end position="200"/>
    </location>
</feature>
<dbReference type="InterPro" id="IPR003661">
    <property type="entry name" value="HisK_dim/P_dom"/>
</dbReference>
<proteinExistence type="predicted"/>
<dbReference type="GO" id="GO:0000155">
    <property type="term" value="F:phosphorelay sensor kinase activity"/>
    <property type="evidence" value="ECO:0007669"/>
    <property type="project" value="InterPro"/>
</dbReference>
<evidence type="ECO:0000259" key="13">
    <source>
        <dbReference type="PROSITE" id="PS50109"/>
    </source>
</evidence>
<feature type="domain" description="Histidine kinase" evidence="13">
    <location>
        <begin position="244"/>
        <end position="462"/>
    </location>
</feature>
<feature type="transmembrane region" description="Helical" evidence="12">
    <location>
        <begin position="99"/>
        <end position="121"/>
    </location>
</feature>
<keyword evidence="11 12" id="KW-0472">Membrane</keyword>
<dbReference type="Pfam" id="PF00512">
    <property type="entry name" value="HisKA"/>
    <property type="match status" value="1"/>
</dbReference>
<comment type="caution">
    <text evidence="14">The sequence shown here is derived from an EMBL/GenBank/DDBJ whole genome shotgun (WGS) entry which is preliminary data.</text>
</comment>
<evidence type="ECO:0000256" key="4">
    <source>
        <dbReference type="ARBA" id="ARBA00022475"/>
    </source>
</evidence>
<keyword evidence="5" id="KW-0597">Phosphoprotein</keyword>
<dbReference type="FunFam" id="3.30.565.10:FF:000023">
    <property type="entry name" value="PAS domain-containing sensor histidine kinase"/>
    <property type="match status" value="1"/>
</dbReference>
<evidence type="ECO:0000256" key="8">
    <source>
        <dbReference type="ARBA" id="ARBA00022777"/>
    </source>
</evidence>
<dbReference type="InterPro" id="IPR036890">
    <property type="entry name" value="HATPase_C_sf"/>
</dbReference>
<feature type="transmembrane region" description="Helical" evidence="12">
    <location>
        <begin position="32"/>
        <end position="52"/>
    </location>
</feature>
<dbReference type="CDD" id="cd00082">
    <property type="entry name" value="HisKA"/>
    <property type="match status" value="1"/>
</dbReference>
<dbReference type="EMBL" id="QWET01000032">
    <property type="protein sequence ID" value="RIH62879.1"/>
    <property type="molecule type" value="Genomic_DNA"/>
</dbReference>
<keyword evidence="6" id="KW-0808">Transferase</keyword>
<evidence type="ECO:0000256" key="10">
    <source>
        <dbReference type="ARBA" id="ARBA00023012"/>
    </source>
</evidence>
<dbReference type="SUPFAM" id="SSF47384">
    <property type="entry name" value="Homodimeric domain of signal transducing histidine kinase"/>
    <property type="match status" value="1"/>
</dbReference>
<gene>
    <name evidence="14" type="ORF">D1164_22625</name>
</gene>